<reference evidence="3 4" key="1">
    <citation type="submission" date="2019-02" db="EMBL/GenBank/DDBJ databases">
        <title>Deep-cultivation of Planctomycetes and their phenomic and genomic characterization uncovers novel biology.</title>
        <authorList>
            <person name="Wiegand S."/>
            <person name="Jogler M."/>
            <person name="Boedeker C."/>
            <person name="Pinto D."/>
            <person name="Vollmers J."/>
            <person name="Rivas-Marin E."/>
            <person name="Kohn T."/>
            <person name="Peeters S.H."/>
            <person name="Heuer A."/>
            <person name="Rast P."/>
            <person name="Oberbeckmann S."/>
            <person name="Bunk B."/>
            <person name="Jeske O."/>
            <person name="Meyerdierks A."/>
            <person name="Storesund J.E."/>
            <person name="Kallscheuer N."/>
            <person name="Luecker S."/>
            <person name="Lage O.M."/>
            <person name="Pohl T."/>
            <person name="Merkel B.J."/>
            <person name="Hornburger P."/>
            <person name="Mueller R.-W."/>
            <person name="Bruemmer F."/>
            <person name="Labrenz M."/>
            <person name="Spormann A.M."/>
            <person name="Op Den Camp H."/>
            <person name="Overmann J."/>
            <person name="Amann R."/>
            <person name="Jetten M.S.M."/>
            <person name="Mascher T."/>
            <person name="Medema M.H."/>
            <person name="Devos D.P."/>
            <person name="Kaster A.-K."/>
            <person name="Ovreas L."/>
            <person name="Rohde M."/>
            <person name="Galperin M.Y."/>
            <person name="Jogler C."/>
        </authorList>
    </citation>
    <scope>NUCLEOTIDE SEQUENCE [LARGE SCALE GENOMIC DNA]</scope>
    <source>
        <strain evidence="3 4">Pan14r</strain>
    </source>
</reference>
<dbReference type="GO" id="GO:0080120">
    <property type="term" value="P:CAAX-box protein maturation"/>
    <property type="evidence" value="ECO:0007669"/>
    <property type="project" value="UniProtKB-ARBA"/>
</dbReference>
<name>A0A5C5Y6H1_9PLAN</name>
<proteinExistence type="predicted"/>
<comment type="caution">
    <text evidence="3">The sequence shown here is derived from an EMBL/GenBank/DDBJ whole genome shotgun (WGS) entry which is preliminary data.</text>
</comment>
<feature type="transmembrane region" description="Helical" evidence="1">
    <location>
        <begin position="125"/>
        <end position="148"/>
    </location>
</feature>
<evidence type="ECO:0000259" key="2">
    <source>
        <dbReference type="Pfam" id="PF02517"/>
    </source>
</evidence>
<keyword evidence="4" id="KW-1185">Reference proteome</keyword>
<gene>
    <name evidence="3" type="ORF">Pan14r_28450</name>
</gene>
<dbReference type="AlphaFoldDB" id="A0A5C5Y6H1"/>
<keyword evidence="1" id="KW-1133">Transmembrane helix</keyword>
<feature type="transmembrane region" description="Helical" evidence="1">
    <location>
        <begin position="84"/>
        <end position="105"/>
    </location>
</feature>
<dbReference type="RefSeq" id="WP_197203653.1">
    <property type="nucleotide sequence ID" value="NZ_SJPL01000001.1"/>
</dbReference>
<keyword evidence="1" id="KW-0472">Membrane</keyword>
<dbReference type="Pfam" id="PF02517">
    <property type="entry name" value="Rce1-like"/>
    <property type="match status" value="1"/>
</dbReference>
<accession>A0A5C5Y6H1</accession>
<dbReference type="Proteomes" id="UP000317238">
    <property type="component" value="Unassembled WGS sequence"/>
</dbReference>
<feature type="transmembrane region" description="Helical" evidence="1">
    <location>
        <begin position="168"/>
        <end position="186"/>
    </location>
</feature>
<evidence type="ECO:0000256" key="1">
    <source>
        <dbReference type="SAM" id="Phobius"/>
    </source>
</evidence>
<keyword evidence="3" id="KW-0378">Hydrolase</keyword>
<protein>
    <submittedName>
        <fullName evidence="3">CAAX amino terminal protease self-immunity</fullName>
    </submittedName>
</protein>
<evidence type="ECO:0000313" key="4">
    <source>
        <dbReference type="Proteomes" id="UP000317238"/>
    </source>
</evidence>
<feature type="transmembrane region" description="Helical" evidence="1">
    <location>
        <begin position="215"/>
        <end position="237"/>
    </location>
</feature>
<keyword evidence="1" id="KW-0812">Transmembrane</keyword>
<dbReference type="GO" id="GO:0004175">
    <property type="term" value="F:endopeptidase activity"/>
    <property type="evidence" value="ECO:0007669"/>
    <property type="project" value="UniProtKB-ARBA"/>
</dbReference>
<sequence>MPDVSVDLPKPFTSNRENAAGGMASHVLPYVAFLLLVQMRGTGLEPGSPWGSLLEASVPLLIIAYFGYRGFYPELRSTELRFQWIPVDLCFGIATGMGWMLPYALGQLPTPETGSLSGESTLMDWAARGTAMVIAVPLLEEIFTRSFLMRFIDTYDSETSNSFRDHPIGVFSLRSFIGTMVLFTFAHATWEWWVAIPWIAVTNLWFYWRRSMWSLVFVHVAANLTLMVGVAVTKHWYFI</sequence>
<dbReference type="InterPro" id="IPR003675">
    <property type="entry name" value="Rce1/LyrA-like_dom"/>
</dbReference>
<dbReference type="EMBL" id="SJPL01000001">
    <property type="protein sequence ID" value="TWT70538.1"/>
    <property type="molecule type" value="Genomic_DNA"/>
</dbReference>
<dbReference type="GO" id="GO:0006508">
    <property type="term" value="P:proteolysis"/>
    <property type="evidence" value="ECO:0007669"/>
    <property type="project" value="UniProtKB-KW"/>
</dbReference>
<feature type="transmembrane region" description="Helical" evidence="1">
    <location>
        <begin position="50"/>
        <end position="72"/>
    </location>
</feature>
<evidence type="ECO:0000313" key="3">
    <source>
        <dbReference type="EMBL" id="TWT70538.1"/>
    </source>
</evidence>
<organism evidence="3 4">
    <name type="scientific">Crateriforma conspicua</name>
    <dbReference type="NCBI Taxonomy" id="2527996"/>
    <lineage>
        <taxon>Bacteria</taxon>
        <taxon>Pseudomonadati</taxon>
        <taxon>Planctomycetota</taxon>
        <taxon>Planctomycetia</taxon>
        <taxon>Planctomycetales</taxon>
        <taxon>Planctomycetaceae</taxon>
        <taxon>Crateriforma</taxon>
    </lineage>
</organism>
<keyword evidence="3" id="KW-0645">Protease</keyword>
<feature type="domain" description="CAAX prenyl protease 2/Lysostaphin resistance protein A-like" evidence="2">
    <location>
        <begin position="129"/>
        <end position="224"/>
    </location>
</feature>